<gene>
    <name evidence="2" type="ORF">LV85_01039</name>
</gene>
<organism evidence="2 3">
    <name type="scientific">Algoriphagus chordae</name>
    <dbReference type="NCBI Taxonomy" id="237019"/>
    <lineage>
        <taxon>Bacteria</taxon>
        <taxon>Pseudomonadati</taxon>
        <taxon>Bacteroidota</taxon>
        <taxon>Cytophagia</taxon>
        <taxon>Cytophagales</taxon>
        <taxon>Cyclobacteriaceae</taxon>
        <taxon>Algoriphagus</taxon>
    </lineage>
</organism>
<dbReference type="AlphaFoldDB" id="A0A2W7R5Q6"/>
<protein>
    <submittedName>
        <fullName evidence="2">DinB family protein</fullName>
    </submittedName>
</protein>
<keyword evidence="3" id="KW-1185">Reference proteome</keyword>
<feature type="domain" description="DinB-like" evidence="1">
    <location>
        <begin position="40"/>
        <end position="172"/>
    </location>
</feature>
<dbReference type="Pfam" id="PF12867">
    <property type="entry name" value="DinB_2"/>
    <property type="match status" value="1"/>
</dbReference>
<dbReference type="InterPro" id="IPR024775">
    <property type="entry name" value="DinB-like"/>
</dbReference>
<dbReference type="Gene3D" id="1.20.120.450">
    <property type="entry name" value="dinb family like domain"/>
    <property type="match status" value="1"/>
</dbReference>
<dbReference type="EMBL" id="QKZT01000003">
    <property type="protein sequence ID" value="PZX55814.1"/>
    <property type="molecule type" value="Genomic_DNA"/>
</dbReference>
<accession>A0A2W7R5Q6</accession>
<dbReference type="SUPFAM" id="SSF109854">
    <property type="entry name" value="DinB/YfiT-like putative metalloenzymes"/>
    <property type="match status" value="1"/>
</dbReference>
<evidence type="ECO:0000259" key="1">
    <source>
        <dbReference type="Pfam" id="PF12867"/>
    </source>
</evidence>
<dbReference type="Proteomes" id="UP000248882">
    <property type="component" value="Unassembled WGS sequence"/>
</dbReference>
<comment type="caution">
    <text evidence="2">The sequence shown here is derived from an EMBL/GenBank/DDBJ whole genome shotgun (WGS) entry which is preliminary data.</text>
</comment>
<reference evidence="2 3" key="1">
    <citation type="submission" date="2018-06" db="EMBL/GenBank/DDBJ databases">
        <title>Genomic Encyclopedia of Archaeal and Bacterial Type Strains, Phase II (KMG-II): from individual species to whole genera.</title>
        <authorList>
            <person name="Goeker M."/>
        </authorList>
    </citation>
    <scope>NUCLEOTIDE SEQUENCE [LARGE SCALE GENOMIC DNA]</scope>
    <source>
        <strain evidence="2 3">DSM 19830</strain>
    </source>
</reference>
<evidence type="ECO:0000313" key="3">
    <source>
        <dbReference type="Proteomes" id="UP000248882"/>
    </source>
</evidence>
<evidence type="ECO:0000313" key="2">
    <source>
        <dbReference type="EMBL" id="PZX55814.1"/>
    </source>
</evidence>
<name>A0A2W7R5Q6_9BACT</name>
<proteinExistence type="predicted"/>
<sequence length="177" mass="20312">MPKHFYMKTLEQPKKGDYSAFFSTYLKLVSGNNYEEQILKQADLLLSLFKERGEKWAETAYAEGKWTPKEVLGHVIDTERIMTFRALCFARGEKSSLPGFDQDPYVLNARFGQVPIQWLLDDFISQRIALLSMIRTLPEGSLDLVGSASGNPITPRALFWIIPGHFTHHLNILTDRY</sequence>
<dbReference type="InterPro" id="IPR034660">
    <property type="entry name" value="DinB/YfiT-like"/>
</dbReference>